<keyword evidence="2" id="KW-0732">Signal</keyword>
<evidence type="ECO:0000313" key="5">
    <source>
        <dbReference type="Proteomes" id="UP001206925"/>
    </source>
</evidence>
<comment type="caution">
    <text evidence="4">The sequence shown here is derived from an EMBL/GenBank/DDBJ whole genome shotgun (WGS) entry which is preliminary data.</text>
</comment>
<dbReference type="EMBL" id="JAMZMK010006155">
    <property type="protein sequence ID" value="KAI7750421.1"/>
    <property type="molecule type" value="Genomic_DNA"/>
</dbReference>
<feature type="region of interest" description="Disordered" evidence="1">
    <location>
        <begin position="51"/>
        <end position="75"/>
    </location>
</feature>
<evidence type="ECO:0000256" key="2">
    <source>
        <dbReference type="SAM" id="SignalP"/>
    </source>
</evidence>
<sequence length="304" mass="33709">MYQEKTHFIQQVMAFRLACWALFLLLTLVKGDGSKGASVIRLNTMDDVHQHGQMHQGHIHGHHPSSSSSSSSTNQKDPRVMVFFMLQDLKVGEIMSIHFPNRRLSPSQLLPKHEADNIPFSLAELPNLLRLFSFSQGSPQAEAMESTLKECEVKPIKGETKLCATSLESVHEFSRDIFGSKTQVKSLATTHLKNPPIGVLQNYKVIAISQNIPSPKLVACHTMPYAYTVFYCHSQESENKVLMVTLEGEDGDVVEALSVCHMDTSQWSRGHIAFSVLGVEPGATSVCHFFPSDNFVLIPSSSTV</sequence>
<reference evidence="4" key="1">
    <citation type="submission" date="2022-06" db="EMBL/GenBank/DDBJ databases">
        <title>Uncovering the hologenomic basis of an extraordinary plant invasion.</title>
        <authorList>
            <person name="Bieker V.C."/>
            <person name="Martin M.D."/>
            <person name="Gilbert T."/>
            <person name="Hodgins K."/>
            <person name="Battlay P."/>
            <person name="Petersen B."/>
            <person name="Wilson J."/>
        </authorList>
    </citation>
    <scope>NUCLEOTIDE SEQUENCE</scope>
    <source>
        <strain evidence="4">AA19_3_7</strain>
        <tissue evidence="4">Leaf</tissue>
    </source>
</reference>
<protein>
    <recommendedName>
        <fullName evidence="3">BURP domain-containing protein</fullName>
    </recommendedName>
</protein>
<dbReference type="Proteomes" id="UP001206925">
    <property type="component" value="Unassembled WGS sequence"/>
</dbReference>
<dbReference type="PROSITE" id="PS51277">
    <property type="entry name" value="BURP"/>
    <property type="match status" value="1"/>
</dbReference>
<organism evidence="4 5">
    <name type="scientific">Ambrosia artemisiifolia</name>
    <name type="common">Common ragweed</name>
    <dbReference type="NCBI Taxonomy" id="4212"/>
    <lineage>
        <taxon>Eukaryota</taxon>
        <taxon>Viridiplantae</taxon>
        <taxon>Streptophyta</taxon>
        <taxon>Embryophyta</taxon>
        <taxon>Tracheophyta</taxon>
        <taxon>Spermatophyta</taxon>
        <taxon>Magnoliopsida</taxon>
        <taxon>eudicotyledons</taxon>
        <taxon>Gunneridae</taxon>
        <taxon>Pentapetalae</taxon>
        <taxon>asterids</taxon>
        <taxon>campanulids</taxon>
        <taxon>Asterales</taxon>
        <taxon>Asteraceae</taxon>
        <taxon>Asteroideae</taxon>
        <taxon>Heliantheae alliance</taxon>
        <taxon>Heliantheae</taxon>
        <taxon>Ambrosia</taxon>
    </lineage>
</organism>
<proteinExistence type="predicted"/>
<accession>A0AAD5CY07</accession>
<evidence type="ECO:0000259" key="3">
    <source>
        <dbReference type="PROSITE" id="PS51277"/>
    </source>
</evidence>
<feature type="signal peptide" evidence="2">
    <location>
        <begin position="1"/>
        <end position="31"/>
    </location>
</feature>
<evidence type="ECO:0000313" key="4">
    <source>
        <dbReference type="EMBL" id="KAI7750421.1"/>
    </source>
</evidence>
<dbReference type="Pfam" id="PF03181">
    <property type="entry name" value="BURP"/>
    <property type="match status" value="1"/>
</dbReference>
<keyword evidence="5" id="KW-1185">Reference proteome</keyword>
<feature type="chain" id="PRO_5041995675" description="BURP domain-containing protein" evidence="2">
    <location>
        <begin position="32"/>
        <end position="304"/>
    </location>
</feature>
<dbReference type="PANTHER" id="PTHR31236">
    <property type="entry name" value="BURP DOMAIN PROTEIN USPL1-LIKE"/>
    <property type="match status" value="1"/>
</dbReference>
<dbReference type="InterPro" id="IPR044816">
    <property type="entry name" value="BURP"/>
</dbReference>
<dbReference type="InterPro" id="IPR004873">
    <property type="entry name" value="BURP_dom"/>
</dbReference>
<evidence type="ECO:0000256" key="1">
    <source>
        <dbReference type="SAM" id="MobiDB-lite"/>
    </source>
</evidence>
<dbReference type="AlphaFoldDB" id="A0AAD5CY07"/>
<feature type="domain" description="BURP" evidence="3">
    <location>
        <begin position="83"/>
        <end position="300"/>
    </location>
</feature>
<dbReference type="SMART" id="SM01045">
    <property type="entry name" value="BURP"/>
    <property type="match status" value="1"/>
</dbReference>
<dbReference type="PANTHER" id="PTHR31236:SF32">
    <property type="entry name" value="BURP DOMAIN PROTEIN USPL1-LIKE"/>
    <property type="match status" value="1"/>
</dbReference>
<name>A0AAD5CY07_AMBAR</name>
<gene>
    <name evidence="4" type="ORF">M8C21_033745</name>
</gene>